<dbReference type="InterPro" id="IPR023296">
    <property type="entry name" value="Glyco_hydro_beta-prop_sf"/>
</dbReference>
<dbReference type="GeneID" id="18929336"/>
<dbReference type="SUPFAM" id="SSF75005">
    <property type="entry name" value="Arabinanase/levansucrase/invertase"/>
    <property type="match status" value="1"/>
</dbReference>
<sequence length="451" mass="51544">MYSWNYGEFNLDPRLYQLVYYYVKLLSTQIASTFFLFEQFRKARRRSLSPSKYSAWLKTVGLKAGRMYMCHINVALRSLMVGFLLFALIVTGEKKRIVSGAIWNDDAGKRIQAHGGCLLQLKDQWYWFGEDKEKGHKFKGCYRSDDLLTWTRLPNVLTSTAGTPLNENMVVERPRVLFNQATNKFVMYFHYDLMLTIMSLTNTMSFSIGFKKWSICSQSRWILTSFRIFDWKRYKLAQIGVATSDKASFYPLVHTHHHRVQRLIWHLGILLCNLDEVPSKQIDSDWKFVRAFSPLNSQSRDLSLFQDDDGTGYVIFASDGNANLKLARLSEDYKGWSANPNKVIKASDLAGPWSKDIDITDPKLNTYSSQNTHDLTVIGTQARSHIWTKYDIPAGNSGQMSVNGGGKFNVYYPPTSAQISIPVPVHLKPGGENSIDMVIPSGVKVQQIILY</sequence>
<evidence type="ECO:0000256" key="1">
    <source>
        <dbReference type="SAM" id="Phobius"/>
    </source>
</evidence>
<reference evidence="3" key="1">
    <citation type="journal article" date="2011" name="Proc. Natl. Acad. Sci. U.S.A.">
        <title>Obligate biotrophy features unraveled by the genomic analysis of rust fungi.</title>
        <authorList>
            <person name="Duplessis S."/>
            <person name="Cuomo C.A."/>
            <person name="Lin Y.-C."/>
            <person name="Aerts A."/>
            <person name="Tisserant E."/>
            <person name="Veneault-Fourrey C."/>
            <person name="Joly D.L."/>
            <person name="Hacquard S."/>
            <person name="Amselem J."/>
            <person name="Cantarel B.L."/>
            <person name="Chiu R."/>
            <person name="Coutinho P.M."/>
            <person name="Feau N."/>
            <person name="Field M."/>
            <person name="Frey P."/>
            <person name="Gelhaye E."/>
            <person name="Goldberg J."/>
            <person name="Grabherr M.G."/>
            <person name="Kodira C.D."/>
            <person name="Kohler A."/>
            <person name="Kuees U."/>
            <person name="Lindquist E.A."/>
            <person name="Lucas S.M."/>
            <person name="Mago R."/>
            <person name="Mauceli E."/>
            <person name="Morin E."/>
            <person name="Murat C."/>
            <person name="Pangilinan J.L."/>
            <person name="Park R."/>
            <person name="Pearson M."/>
            <person name="Quesneville H."/>
            <person name="Rouhier N."/>
            <person name="Sakthikumar S."/>
            <person name="Salamov A.A."/>
            <person name="Schmutz J."/>
            <person name="Selles B."/>
            <person name="Shapiro H."/>
            <person name="Tanguay P."/>
            <person name="Tuskan G.A."/>
            <person name="Henrissat B."/>
            <person name="Van de Peer Y."/>
            <person name="Rouze P."/>
            <person name="Ellis J.G."/>
            <person name="Dodds P.N."/>
            <person name="Schein J.E."/>
            <person name="Zhong S."/>
            <person name="Hamelin R.C."/>
            <person name="Grigoriev I.V."/>
            <person name="Szabo L.J."/>
            <person name="Martin F."/>
        </authorList>
    </citation>
    <scope>NUCLEOTIDE SEQUENCE [LARGE SCALE GENOMIC DNA]</scope>
    <source>
        <strain evidence="3">98AG31 / pathotype 3-4-7</strain>
    </source>
</reference>
<evidence type="ECO:0000313" key="2">
    <source>
        <dbReference type="EMBL" id="EGG12137.1"/>
    </source>
</evidence>
<organism evidence="3">
    <name type="scientific">Melampsora larici-populina (strain 98AG31 / pathotype 3-4-7)</name>
    <name type="common">Poplar leaf rust fungus</name>
    <dbReference type="NCBI Taxonomy" id="747676"/>
    <lineage>
        <taxon>Eukaryota</taxon>
        <taxon>Fungi</taxon>
        <taxon>Dikarya</taxon>
        <taxon>Basidiomycota</taxon>
        <taxon>Pucciniomycotina</taxon>
        <taxon>Pucciniomycetes</taxon>
        <taxon>Pucciniales</taxon>
        <taxon>Melampsoraceae</taxon>
        <taxon>Melampsora</taxon>
    </lineage>
</organism>
<dbReference type="GO" id="GO:0016787">
    <property type="term" value="F:hydrolase activity"/>
    <property type="evidence" value="ECO:0007669"/>
    <property type="project" value="UniProtKB-KW"/>
</dbReference>
<dbReference type="PANTHER" id="PTHR22925">
    <property type="entry name" value="GLYCOSYL HYDROLASE 43 FAMILY MEMBER"/>
    <property type="match status" value="1"/>
</dbReference>
<dbReference type="PANTHER" id="PTHR22925:SF3">
    <property type="entry name" value="GLYCOSYL HYDROLASE FAMILY PROTEIN 43"/>
    <property type="match status" value="1"/>
</dbReference>
<protein>
    <submittedName>
        <fullName evidence="2">Family 43 glycoside hydrolase</fullName>
    </submittedName>
</protein>
<keyword evidence="1" id="KW-1133">Transmembrane helix</keyword>
<dbReference type="STRING" id="747676.F4R611"/>
<dbReference type="eggNOG" id="ENOG502QW2A">
    <property type="taxonomic scope" value="Eukaryota"/>
</dbReference>
<dbReference type="Proteomes" id="UP000001072">
    <property type="component" value="Unassembled WGS sequence"/>
</dbReference>
<dbReference type="HOGENOM" id="CLU_607018_0_0_1"/>
<dbReference type="AlphaFoldDB" id="F4R611"/>
<dbReference type="VEuPathDB" id="FungiDB:MELLADRAFT_59360"/>
<dbReference type="RefSeq" id="XP_007404512.1">
    <property type="nucleotide sequence ID" value="XM_007404450.1"/>
</dbReference>
<dbReference type="InParanoid" id="F4R611"/>
<keyword evidence="1" id="KW-0812">Transmembrane</keyword>
<feature type="transmembrane region" description="Helical" evidence="1">
    <location>
        <begin position="74"/>
        <end position="92"/>
    </location>
</feature>
<evidence type="ECO:0000313" key="3">
    <source>
        <dbReference type="Proteomes" id="UP000001072"/>
    </source>
</evidence>
<keyword evidence="3" id="KW-1185">Reference proteome</keyword>
<keyword evidence="1" id="KW-0472">Membrane</keyword>
<dbReference type="OrthoDB" id="5211809at2759"/>
<dbReference type="EMBL" id="GL883091">
    <property type="protein sequence ID" value="EGG12137.1"/>
    <property type="molecule type" value="Genomic_DNA"/>
</dbReference>
<accession>F4R611</accession>
<name>F4R611_MELLP</name>
<keyword evidence="2" id="KW-0378">Hydrolase</keyword>
<proteinExistence type="predicted"/>
<dbReference type="Gene3D" id="2.115.10.20">
    <property type="entry name" value="Glycosyl hydrolase domain, family 43"/>
    <property type="match status" value="2"/>
</dbReference>
<gene>
    <name evidence="2" type="ORF">MELLADRAFT_59360</name>
</gene>
<feature type="transmembrane region" description="Helical" evidence="1">
    <location>
        <begin position="20"/>
        <end position="37"/>
    </location>
</feature>
<dbReference type="KEGG" id="mlr:MELLADRAFT_59360"/>